<reference evidence="2 3" key="1">
    <citation type="submission" date="2014-09" db="EMBL/GenBank/DDBJ databases">
        <title>Draft Genome Sequence of Draconibacterium sp. JN14CK-3.</title>
        <authorList>
            <person name="Dong C."/>
            <person name="Lai Q."/>
            <person name="Shao Z."/>
        </authorList>
    </citation>
    <scope>NUCLEOTIDE SEQUENCE [LARGE SCALE GENOMIC DNA]</scope>
    <source>
        <strain evidence="2 3">JN14CK-3</strain>
    </source>
</reference>
<dbReference type="PANTHER" id="PTHR10885:SF0">
    <property type="entry name" value="ISOPENTENYL-DIPHOSPHATE DELTA-ISOMERASE"/>
    <property type="match status" value="1"/>
</dbReference>
<dbReference type="GO" id="GO:0016787">
    <property type="term" value="F:hydrolase activity"/>
    <property type="evidence" value="ECO:0007669"/>
    <property type="project" value="UniProtKB-KW"/>
</dbReference>
<dbReference type="AlphaFoldDB" id="A0A0D8J698"/>
<proteinExistence type="predicted"/>
<keyword evidence="3" id="KW-1185">Reference proteome</keyword>
<dbReference type="EMBL" id="JRHC01000006">
    <property type="protein sequence ID" value="KJF42279.1"/>
    <property type="molecule type" value="Genomic_DNA"/>
</dbReference>
<accession>A0A0D8J698</accession>
<dbReference type="InterPro" id="IPR015797">
    <property type="entry name" value="NUDIX_hydrolase-like_dom_sf"/>
</dbReference>
<dbReference type="SUPFAM" id="SSF55811">
    <property type="entry name" value="Nudix"/>
    <property type="match status" value="1"/>
</dbReference>
<evidence type="ECO:0000313" key="2">
    <source>
        <dbReference type="EMBL" id="KJF42279.1"/>
    </source>
</evidence>
<dbReference type="Pfam" id="PF00293">
    <property type="entry name" value="NUDIX"/>
    <property type="match status" value="1"/>
</dbReference>
<dbReference type="Proteomes" id="UP000032544">
    <property type="component" value="Unassembled WGS sequence"/>
</dbReference>
<dbReference type="PROSITE" id="PS51462">
    <property type="entry name" value="NUDIX"/>
    <property type="match status" value="1"/>
</dbReference>
<dbReference type="InterPro" id="IPR000086">
    <property type="entry name" value="NUDIX_hydrolase_dom"/>
</dbReference>
<protein>
    <submittedName>
        <fullName evidence="2">NTP pyrophosphohydrolase</fullName>
    </submittedName>
</protein>
<dbReference type="Gene3D" id="3.90.79.10">
    <property type="entry name" value="Nucleoside Triphosphate Pyrophosphohydrolase"/>
    <property type="match status" value="1"/>
</dbReference>
<keyword evidence="2" id="KW-0378">Hydrolase</keyword>
<dbReference type="STRING" id="1544798.LH29_21035"/>
<comment type="caution">
    <text evidence="2">The sequence shown here is derived from an EMBL/GenBank/DDBJ whole genome shotgun (WGS) entry which is preliminary data.</text>
</comment>
<evidence type="ECO:0000259" key="1">
    <source>
        <dbReference type="PROSITE" id="PS51462"/>
    </source>
</evidence>
<sequence>MPLVDEQGKVTGQAPRSQVHNGSKLLHPVVHLHVLNNKGSILIQKRPADKIIQPGKWDTAVGGHISVGETLEQALKKEVFEEIGLKEFSAKLQKVYKWESEVEAELIYLFTTYDYKGFGIQSDEVEELRFWTKNQVEKNLGKNVFTPNFEVEFRMLQELKLI</sequence>
<evidence type="ECO:0000313" key="3">
    <source>
        <dbReference type="Proteomes" id="UP000032544"/>
    </source>
</evidence>
<gene>
    <name evidence="2" type="ORF">LH29_21035</name>
</gene>
<name>A0A0D8J698_9BACT</name>
<dbReference type="PANTHER" id="PTHR10885">
    <property type="entry name" value="ISOPENTENYL-DIPHOSPHATE DELTA-ISOMERASE"/>
    <property type="match status" value="1"/>
</dbReference>
<dbReference type="CDD" id="cd04692">
    <property type="entry name" value="NUDIX_Hydrolase"/>
    <property type="match status" value="1"/>
</dbReference>
<organism evidence="2 3">
    <name type="scientific">Draconibacterium sediminis</name>
    <dbReference type="NCBI Taxonomy" id="1544798"/>
    <lineage>
        <taxon>Bacteria</taxon>
        <taxon>Pseudomonadati</taxon>
        <taxon>Bacteroidota</taxon>
        <taxon>Bacteroidia</taxon>
        <taxon>Marinilabiliales</taxon>
        <taxon>Prolixibacteraceae</taxon>
        <taxon>Draconibacterium</taxon>
    </lineage>
</organism>
<feature type="domain" description="Nudix hydrolase" evidence="1">
    <location>
        <begin position="25"/>
        <end position="159"/>
    </location>
</feature>